<keyword evidence="4" id="KW-0488">Methylation</keyword>
<organism evidence="17 18">
    <name type="scientific">Aquila chrysaetos chrysaetos</name>
    <dbReference type="NCBI Taxonomy" id="223781"/>
    <lineage>
        <taxon>Eukaryota</taxon>
        <taxon>Metazoa</taxon>
        <taxon>Chordata</taxon>
        <taxon>Craniata</taxon>
        <taxon>Vertebrata</taxon>
        <taxon>Euteleostomi</taxon>
        <taxon>Archelosauria</taxon>
        <taxon>Archosauria</taxon>
        <taxon>Dinosauria</taxon>
        <taxon>Saurischia</taxon>
        <taxon>Theropoda</taxon>
        <taxon>Coelurosauria</taxon>
        <taxon>Aves</taxon>
        <taxon>Neognathae</taxon>
        <taxon>Neoaves</taxon>
        <taxon>Telluraves</taxon>
        <taxon>Accipitrimorphae</taxon>
        <taxon>Accipitriformes</taxon>
        <taxon>Accipitridae</taxon>
        <taxon>Accipitrinae</taxon>
        <taxon>Aquila</taxon>
    </lineage>
</organism>
<dbReference type="Gene3D" id="1.20.58.530">
    <property type="match status" value="1"/>
</dbReference>
<evidence type="ECO:0000256" key="2">
    <source>
        <dbReference type="ARBA" id="ARBA00008314"/>
    </source>
</evidence>
<dbReference type="PROSITE" id="PS51456">
    <property type="entry name" value="MYOSIN_MOTOR"/>
    <property type="match status" value="1"/>
</dbReference>
<evidence type="ECO:0000256" key="15">
    <source>
        <dbReference type="SAM" id="Coils"/>
    </source>
</evidence>
<dbReference type="FunFam" id="1.20.5.340:FF:000003">
    <property type="entry name" value="Myosin heavy chain"/>
    <property type="match status" value="1"/>
</dbReference>
<dbReference type="InterPro" id="IPR027417">
    <property type="entry name" value="P-loop_NTPase"/>
</dbReference>
<dbReference type="Gene3D" id="1.20.5.370">
    <property type="match status" value="4"/>
</dbReference>
<keyword evidence="11" id="KW-0514">Muscle protein</keyword>
<dbReference type="FunFam" id="1.20.5.370:FF:000001">
    <property type="entry name" value="Myosin heavy chain"/>
    <property type="match status" value="1"/>
</dbReference>
<comment type="similarity">
    <text evidence="2 14">Belongs to the TRAFAC class myosin-kinesin ATPase superfamily. Myosin family.</text>
</comment>
<evidence type="ECO:0000256" key="9">
    <source>
        <dbReference type="ARBA" id="ARBA00023123"/>
    </source>
</evidence>
<dbReference type="FunFam" id="1.20.5.370:FF:000007">
    <property type="entry name" value="Myosin heavy chain"/>
    <property type="match status" value="1"/>
</dbReference>
<dbReference type="FunFam" id="1.20.5.370:FF:000003">
    <property type="entry name" value="Myosin heavy chain"/>
    <property type="match status" value="1"/>
</dbReference>
<feature type="binding site" evidence="14">
    <location>
        <begin position="148"/>
        <end position="155"/>
    </location>
    <ligand>
        <name>ATP</name>
        <dbReference type="ChEBI" id="CHEBI:30616"/>
    </ligand>
</feature>
<dbReference type="FunFam" id="1.20.5.340:FF:000006">
    <property type="entry name" value="Myosin heavy chain"/>
    <property type="match status" value="1"/>
</dbReference>
<dbReference type="PROSITE" id="PS50096">
    <property type="entry name" value="IQ"/>
    <property type="match status" value="1"/>
</dbReference>
<comment type="subcellular location">
    <subcellularLocation>
        <location evidence="1">Cytoplasm</location>
        <location evidence="1">Myofibril</location>
    </subcellularLocation>
</comment>
<dbReference type="GO" id="GO:0006936">
    <property type="term" value="P:muscle contraction"/>
    <property type="evidence" value="ECO:0007669"/>
    <property type="project" value="TreeGrafter"/>
</dbReference>
<dbReference type="FunFam" id="1.20.58.530:FF:000001">
    <property type="entry name" value="Myosin heavy chain"/>
    <property type="match status" value="1"/>
</dbReference>
<keyword evidence="6 14" id="KW-0547">Nucleotide-binding</keyword>
<dbReference type="InterPro" id="IPR000048">
    <property type="entry name" value="IQ_motif_EF-hand-BS"/>
</dbReference>
<keyword evidence="18" id="KW-1185">Reference proteome</keyword>
<dbReference type="Ensembl" id="ENSACCT00020010669.1">
    <property type="protein sequence ID" value="ENSACCP00020010231.1"/>
    <property type="gene ID" value="ENSACCG00020006433.1"/>
</dbReference>
<dbReference type="FunFam" id="1.20.120.720:FF:000001">
    <property type="entry name" value="Myosin heavy chain, muscle"/>
    <property type="match status" value="1"/>
</dbReference>
<evidence type="ECO:0000256" key="5">
    <source>
        <dbReference type="ARBA" id="ARBA00022490"/>
    </source>
</evidence>
<dbReference type="GO" id="GO:0005524">
    <property type="term" value="F:ATP binding"/>
    <property type="evidence" value="ECO:0007669"/>
    <property type="project" value="UniProtKB-UniRule"/>
</dbReference>
<evidence type="ECO:0000256" key="3">
    <source>
        <dbReference type="ARBA" id="ARBA00022433"/>
    </source>
</evidence>
<accession>A0A663EE71</accession>
<evidence type="ECO:0000256" key="11">
    <source>
        <dbReference type="ARBA" id="ARBA00023179"/>
    </source>
</evidence>
<dbReference type="FunFam" id="1.20.5.370:FF:000002">
    <property type="entry name" value="Myosin heavy chain"/>
    <property type="match status" value="1"/>
</dbReference>
<name>A0A663EE71_AQUCH</name>
<dbReference type="SMART" id="SM00015">
    <property type="entry name" value="IQ"/>
    <property type="match status" value="2"/>
</dbReference>
<dbReference type="FunFam" id="1.20.5.4820:FF:000001">
    <property type="entry name" value="Myosin heavy chain"/>
    <property type="match status" value="1"/>
</dbReference>
<dbReference type="GO" id="GO:0030016">
    <property type="term" value="C:myofibril"/>
    <property type="evidence" value="ECO:0007669"/>
    <property type="project" value="UniProtKB-SubCell"/>
</dbReference>
<dbReference type="Pfam" id="PF00063">
    <property type="entry name" value="Myosin_head"/>
    <property type="match status" value="1"/>
</dbReference>
<dbReference type="FunFam" id="1.20.5.340:FF:000002">
    <property type="entry name" value="Myosin heavy chain"/>
    <property type="match status" value="1"/>
</dbReference>
<dbReference type="FunFam" id="1.10.10.820:FF:000001">
    <property type="entry name" value="Myosin heavy chain"/>
    <property type="match status" value="1"/>
</dbReference>
<keyword evidence="3" id="KW-0787">Thick filament</keyword>
<evidence type="ECO:0000256" key="12">
    <source>
        <dbReference type="ARBA" id="ARBA00023203"/>
    </source>
</evidence>
<dbReference type="InterPro" id="IPR014751">
    <property type="entry name" value="XRCC4-like_C"/>
</dbReference>
<keyword evidence="10 14" id="KW-0505">Motor protein</keyword>
<evidence type="ECO:0000313" key="18">
    <source>
        <dbReference type="Proteomes" id="UP000472275"/>
    </source>
</evidence>
<dbReference type="PRINTS" id="PR00193">
    <property type="entry name" value="MYOSINHEAVY"/>
</dbReference>
<evidence type="ECO:0000256" key="10">
    <source>
        <dbReference type="ARBA" id="ARBA00023175"/>
    </source>
</evidence>
<keyword evidence="9 14" id="KW-0518">Myosin</keyword>
<reference evidence="17" key="2">
    <citation type="submission" date="2025-09" db="UniProtKB">
        <authorList>
            <consortium name="Ensembl"/>
        </authorList>
    </citation>
    <scope>IDENTIFICATION</scope>
</reference>
<dbReference type="GO" id="GO:0051015">
    <property type="term" value="F:actin filament binding"/>
    <property type="evidence" value="ECO:0007669"/>
    <property type="project" value="TreeGrafter"/>
</dbReference>
<dbReference type="FunFam" id="3.40.850.10:FF:000024">
    <property type="entry name" value="Myosin heavy chain, isoform J"/>
    <property type="match status" value="1"/>
</dbReference>
<keyword evidence="12 14" id="KW-0009">Actin-binding</keyword>
<feature type="coiled-coil region" evidence="15">
    <location>
        <begin position="1268"/>
        <end position="1878"/>
    </location>
</feature>
<dbReference type="GO" id="GO:0016460">
    <property type="term" value="C:myosin II complex"/>
    <property type="evidence" value="ECO:0007669"/>
    <property type="project" value="TreeGrafter"/>
</dbReference>
<dbReference type="Proteomes" id="UP000472275">
    <property type="component" value="Chromosome 5"/>
</dbReference>
<gene>
    <name evidence="17" type="primary">LOC115342332</name>
</gene>
<keyword evidence="5" id="KW-0963">Cytoplasm</keyword>
<dbReference type="InterPro" id="IPR001609">
    <property type="entry name" value="Myosin_head_motor_dom-like"/>
</dbReference>
<proteinExistence type="inferred from homology"/>
<dbReference type="Pfam" id="PF01576">
    <property type="entry name" value="Myosin_tail_1"/>
    <property type="match status" value="1"/>
</dbReference>
<dbReference type="FunFam" id="1.20.5.340:FF:000004">
    <property type="entry name" value="Myosin heavy chain"/>
    <property type="match status" value="1"/>
</dbReference>
<dbReference type="Gene3D" id="3.40.850.10">
    <property type="entry name" value="Kinesin motor domain"/>
    <property type="match status" value="1"/>
</dbReference>
<dbReference type="CDD" id="cd01377">
    <property type="entry name" value="MYSc_class_II"/>
    <property type="match status" value="1"/>
</dbReference>
<reference evidence="17" key="1">
    <citation type="submission" date="2025-08" db="UniProtKB">
        <authorList>
            <consortium name="Ensembl"/>
        </authorList>
    </citation>
    <scope>IDENTIFICATION</scope>
</reference>
<dbReference type="SUPFAM" id="SSF90257">
    <property type="entry name" value="Myosin rod fragments"/>
    <property type="match status" value="4"/>
</dbReference>
<evidence type="ECO:0000256" key="7">
    <source>
        <dbReference type="ARBA" id="ARBA00022840"/>
    </source>
</evidence>
<evidence type="ECO:0000256" key="4">
    <source>
        <dbReference type="ARBA" id="ARBA00022481"/>
    </source>
</evidence>
<evidence type="ECO:0000256" key="8">
    <source>
        <dbReference type="ARBA" id="ARBA00023054"/>
    </source>
</evidence>
<dbReference type="GO" id="GO:0032982">
    <property type="term" value="C:myosin filament"/>
    <property type="evidence" value="ECO:0007669"/>
    <property type="project" value="UniProtKB-KW"/>
</dbReference>
<dbReference type="Gene3D" id="1.20.120.720">
    <property type="entry name" value="Myosin VI head, motor domain, U50 subdomain"/>
    <property type="match status" value="1"/>
</dbReference>
<dbReference type="FunFam" id="1.20.5.370:FF:000008">
    <property type="entry name" value="Myosin heavy chain"/>
    <property type="match status" value="1"/>
</dbReference>
<keyword evidence="8 15" id="KW-0175">Coiled coil</keyword>
<evidence type="ECO:0000256" key="1">
    <source>
        <dbReference type="ARBA" id="ARBA00004657"/>
    </source>
</evidence>
<keyword evidence="7 14" id="KW-0067">ATP-binding</keyword>
<evidence type="ECO:0000256" key="14">
    <source>
        <dbReference type="PROSITE-ProRule" id="PRU00782"/>
    </source>
</evidence>
<dbReference type="InterPro" id="IPR036961">
    <property type="entry name" value="Kinesin_motor_dom_sf"/>
</dbReference>
<evidence type="ECO:0000256" key="6">
    <source>
        <dbReference type="ARBA" id="ARBA00022741"/>
    </source>
</evidence>
<dbReference type="Gene3D" id="1.20.5.4820">
    <property type="match status" value="1"/>
</dbReference>
<feature type="domain" description="Myosin motor" evidence="16">
    <location>
        <begin position="55"/>
        <end position="748"/>
    </location>
</feature>
<comment type="subunit">
    <text evidence="13">Muscle myosin is a hexameric protein that consists of 2 heavy chain subunits (MHC), 2 alkali light chain subunits (MLC) and 2 regulatory light chain subunits (MLC-2).</text>
</comment>
<dbReference type="GeneTree" id="ENSGT00940000161336"/>
<dbReference type="FunFam" id="1.20.5.340:FF:000013">
    <property type="entry name" value="Myosin heavy chain"/>
    <property type="match status" value="1"/>
</dbReference>
<evidence type="ECO:0000313" key="17">
    <source>
        <dbReference type="Ensembl" id="ENSACCP00020010231.1"/>
    </source>
</evidence>
<dbReference type="Gene3D" id="1.10.10.820">
    <property type="match status" value="1"/>
</dbReference>
<feature type="region of interest" description="Actin-binding" evidence="14">
    <location>
        <begin position="625"/>
        <end position="647"/>
    </location>
</feature>
<protein>
    <submittedName>
        <fullName evidence="17">Myosin heavy chain, skeletal muscle, adult-like</fullName>
    </submittedName>
</protein>
<dbReference type="Gene3D" id="1.20.5.340">
    <property type="match status" value="5"/>
</dbReference>
<dbReference type="Gene3D" id="6.10.250.2420">
    <property type="match status" value="1"/>
</dbReference>
<evidence type="ECO:0000256" key="13">
    <source>
        <dbReference type="ARBA" id="ARBA00038612"/>
    </source>
</evidence>
<dbReference type="InterPro" id="IPR002928">
    <property type="entry name" value="Myosin_tail"/>
</dbReference>
<dbReference type="PANTHER" id="PTHR45615:SF79">
    <property type="entry name" value="MYOSIN-4"/>
    <property type="match status" value="1"/>
</dbReference>
<feature type="coiled-coil region" evidence="15">
    <location>
        <begin position="812"/>
        <end position="1235"/>
    </location>
</feature>
<evidence type="ECO:0000259" key="16">
    <source>
        <dbReference type="PROSITE" id="PS51456"/>
    </source>
</evidence>
<dbReference type="SUPFAM" id="SSF52540">
    <property type="entry name" value="P-loop containing nucleoside triphosphate hydrolases"/>
    <property type="match status" value="1"/>
</dbReference>
<dbReference type="SMART" id="SM00242">
    <property type="entry name" value="MYSc"/>
    <property type="match status" value="1"/>
</dbReference>
<dbReference type="PANTHER" id="PTHR45615">
    <property type="entry name" value="MYOSIN HEAVY CHAIN, NON-MUSCLE"/>
    <property type="match status" value="1"/>
</dbReference>
<dbReference type="GO" id="GO:0000146">
    <property type="term" value="F:microfilament motor activity"/>
    <property type="evidence" value="ECO:0007669"/>
    <property type="project" value="TreeGrafter"/>
</dbReference>
<sequence length="1890" mass="217779">MASADSEMAVFGEAAPYLRKSEKERIAAQNKTPFDSHTLTVKEDQVFPMNPPKYDKVEDMAMMTHLHEPAVLYNLKERYAAWMIYTYSGLFCVTVNPYKWLPVYNPEVVLAYRGKKRQEAPPHIFSISDNAYQFMLTDRENQSILITGESGAGKTVNTKRVIQYFATIAASGEKKKEEQSGKMQGTLEDQIISANPLLEAFGNAKTVRNDNSSRFGKFIRIHFGATGKLASADIETYLLEKSRVTFQLKAERSYHIFYQITSNKKPELIEMLLITTNPYDYPFVSQGEITVPSIDDKEELMATDSAIDILGFTADEKTAIYKLTGAVMHYGNLKFKQKPREEQAEPDGTEVADKAAYLMGLNSADMLKALCYPRVKVGNEYVTKGQTAQQVHNAVGALAKAVYERMFLWMVVRINQQLDTKQPRQYFIGVLDIAGFEIFDFNSFEQLCINFTNEKLQQFFNHHMFVLEQEEYKKEGIEWTFIDFGMDLAACIELIEKPMGIFSILEEECMFPKATDTSFKNKLYDQHLGKSSNFQKPKPTKGKTEAHFSLIHYAGTVDYNITGWLEKNKDPLNETVIGLYQKSSVKTLALLFANYGGAEASAGKKGGKKKGSSFQTVSALFRENLNKLMTNLRSTHPHFVRCIIPNETKTPGAMEHELVLHQLRCNGVLEGIRICRKGFPNRVLYADFKQRYKVLNASAIPEGQFIDSKKACEKLLGSIDIDHTQYKFGHTKVFFKAGLIGLLEEMRDEKLAQLITRTQARCRGFLMRMEYQRMVERRESIFCIQYNIRAFMNVKHWPWMKLFFKIKPLLKSAESEKEMANMKQEFEKIKEELAKSEAKRKELEEKMVKLVQEKNDLQLQVQAEADALADAEERCDQLIKTKIQLEAKVKEVTERAEDEEEINAELTAKKRKLEDECSELKKDIDDLELTLAKVEKEKHATENKVKNLTEEMAALDETIVKLTKEKKALQEAHQQTLDDLQAEEDKVNTLTKAKTKLEQQVDDLEGSLEQEKKLRMDLERAKRKLEGDLKLAHDSIMDLENDKQQLDEKLKKKDFEISQIQSKIEDEQLLGMQLQKKIKELQARIEELEEEIEAERTSRAKAEKHRADLSRELEEISERLEEAGGATAAQIEMNKKREAEFQKMRRDLEEATLQHEATAAALRKKHADSTAELGEQIDNLQRVKQKLEKEKSELKMEIDDLASNMESVSKAKANLEKMCRTLEDQLSEYKTKEEQNQRMISDLSAQRARLQTESGEYARQVDEKDALISQLSRGKQAFTQQIEELKRQLEEEIKAKNALAHGLQSARHDCDLLREQYEEEQEAKSELQRALSKANTEVAQWRTKYETDAIQRTEELEEAKKKLAQRLQDAEEHVEAVNAKCASLEKTKQRLQNEVEDLMIDVERANAACAALDKKQKNFDKILAEWKQKYEETQAELEASQKESRSLSTELFKMKNAYEESLDHLETLKRENKNLQLAKLPQIAEGGKAIHELEKVKKQIEQEKSEIQAALEEAEASLEHEEGKILRLQLELNQVKSEIDRKIAEKDEEIDQMKRNHLRIVESLQSSLDAEIRSRNEALRLKKKMEGDLNEMEIQLSHANRVAAEAQKNLRNTQAVLKDTQIHLDDALRTQEDLKEQVAMVERRANLLQAEIEELRAALEQTERSRKVAEQELLDATERVQLLHTQNTSLINTKKKLETDIAQIQGEMEDTIQEARNAEEKAKKAITDAAMMAEELKKEQDTSAHLERMKKNLDQTQLALKGGKKQIQKLEARVRELEGEVDAEQKRSAEAVKGVRKYERRVKELTYQSEEDRKNILRLQDLVDKLQMKVKSYKRQSEEAEELSNVNLSKFRKIQHELEEAEERADIAESQVNKLRAKSREFHRKIEEEE</sequence>